<name>A0A562TS37_9SPHI</name>
<sequence>MTEQVAALKNDSRECFNEVYESHHTKLYQYIYSRTQSSYLAQEVVQLTYIKLWETRSRLADDLPIDIQLFRIAKTTLIDELRKESVKLKYNNLVSNSAELLYEDNQLTDKDTLTHVYAAMENLPAMRKKVFKLSRVHGFTYKQIAGILSISPKTVEHHISKAIKQLRNSIKMFFFLW</sequence>
<dbReference type="EMBL" id="VLLI01000015">
    <property type="protein sequence ID" value="TWI95600.1"/>
    <property type="molecule type" value="Genomic_DNA"/>
</dbReference>
<dbReference type="SUPFAM" id="SSF88659">
    <property type="entry name" value="Sigma3 and sigma4 domains of RNA polymerase sigma factors"/>
    <property type="match status" value="1"/>
</dbReference>
<keyword evidence="4" id="KW-0804">Transcription</keyword>
<accession>A0A562TS37</accession>
<dbReference type="PANTHER" id="PTHR43133:SF46">
    <property type="entry name" value="RNA POLYMERASE SIGMA-70 FACTOR ECF SUBFAMILY"/>
    <property type="match status" value="1"/>
</dbReference>
<dbReference type="NCBIfam" id="TIGR02937">
    <property type="entry name" value="sigma70-ECF"/>
    <property type="match status" value="1"/>
</dbReference>
<dbReference type="Pfam" id="PF04542">
    <property type="entry name" value="Sigma70_r2"/>
    <property type="match status" value="1"/>
</dbReference>
<evidence type="ECO:0000256" key="4">
    <source>
        <dbReference type="ARBA" id="ARBA00023163"/>
    </source>
</evidence>
<evidence type="ECO:0000256" key="3">
    <source>
        <dbReference type="ARBA" id="ARBA00023082"/>
    </source>
</evidence>
<keyword evidence="8" id="KW-1185">Reference proteome</keyword>
<evidence type="ECO:0000256" key="1">
    <source>
        <dbReference type="ARBA" id="ARBA00010641"/>
    </source>
</evidence>
<dbReference type="PANTHER" id="PTHR43133">
    <property type="entry name" value="RNA POLYMERASE ECF-TYPE SIGMA FACTO"/>
    <property type="match status" value="1"/>
</dbReference>
<evidence type="ECO:0000313" key="7">
    <source>
        <dbReference type="EMBL" id="TWI95600.1"/>
    </source>
</evidence>
<dbReference type="GO" id="GO:0006352">
    <property type="term" value="P:DNA-templated transcription initiation"/>
    <property type="evidence" value="ECO:0007669"/>
    <property type="project" value="InterPro"/>
</dbReference>
<dbReference type="InterPro" id="IPR013324">
    <property type="entry name" value="RNA_pol_sigma_r3/r4-like"/>
</dbReference>
<comment type="caution">
    <text evidence="7">The sequence shown here is derived from an EMBL/GenBank/DDBJ whole genome shotgun (WGS) entry which is preliminary data.</text>
</comment>
<keyword evidence="3" id="KW-0731">Sigma factor</keyword>
<dbReference type="InterPro" id="IPR039425">
    <property type="entry name" value="RNA_pol_sigma-70-like"/>
</dbReference>
<keyword evidence="2" id="KW-0805">Transcription regulation</keyword>
<evidence type="ECO:0000313" key="8">
    <source>
        <dbReference type="Proteomes" id="UP000317010"/>
    </source>
</evidence>
<evidence type="ECO:0000259" key="5">
    <source>
        <dbReference type="Pfam" id="PF04542"/>
    </source>
</evidence>
<feature type="domain" description="RNA polymerase sigma factor 70 region 4 type 2" evidence="6">
    <location>
        <begin position="116"/>
        <end position="166"/>
    </location>
</feature>
<dbReference type="InterPro" id="IPR014284">
    <property type="entry name" value="RNA_pol_sigma-70_dom"/>
</dbReference>
<reference evidence="7 8" key="1">
    <citation type="submission" date="2019-07" db="EMBL/GenBank/DDBJ databases">
        <title>Genomic Encyclopedia of Archaeal and Bacterial Type Strains, Phase II (KMG-II): from individual species to whole genera.</title>
        <authorList>
            <person name="Goeker M."/>
        </authorList>
    </citation>
    <scope>NUCLEOTIDE SEQUENCE [LARGE SCALE GENOMIC DNA]</scope>
    <source>
        <strain evidence="7 8">ATCC BAA-1854</strain>
    </source>
</reference>
<organism evidence="7 8">
    <name type="scientific">Mucilaginibacter frigoritolerans</name>
    <dbReference type="NCBI Taxonomy" id="652788"/>
    <lineage>
        <taxon>Bacteria</taxon>
        <taxon>Pseudomonadati</taxon>
        <taxon>Bacteroidota</taxon>
        <taxon>Sphingobacteriia</taxon>
        <taxon>Sphingobacteriales</taxon>
        <taxon>Sphingobacteriaceae</taxon>
        <taxon>Mucilaginibacter</taxon>
    </lineage>
</organism>
<evidence type="ECO:0000259" key="6">
    <source>
        <dbReference type="Pfam" id="PF08281"/>
    </source>
</evidence>
<dbReference type="Gene3D" id="1.10.1740.10">
    <property type="match status" value="1"/>
</dbReference>
<dbReference type="InterPro" id="IPR036388">
    <property type="entry name" value="WH-like_DNA-bd_sf"/>
</dbReference>
<evidence type="ECO:0000256" key="2">
    <source>
        <dbReference type="ARBA" id="ARBA00023015"/>
    </source>
</evidence>
<dbReference type="OrthoDB" id="663247at2"/>
<dbReference type="Pfam" id="PF08281">
    <property type="entry name" value="Sigma70_r4_2"/>
    <property type="match status" value="1"/>
</dbReference>
<dbReference type="GO" id="GO:0016987">
    <property type="term" value="F:sigma factor activity"/>
    <property type="evidence" value="ECO:0007669"/>
    <property type="project" value="UniProtKB-KW"/>
</dbReference>
<protein>
    <submittedName>
        <fullName evidence="7">RNA polymerase sigma-70 factor (ECF subfamily)</fullName>
    </submittedName>
</protein>
<dbReference type="RefSeq" id="WP_144915984.1">
    <property type="nucleotide sequence ID" value="NZ_VLLI01000015.1"/>
</dbReference>
<dbReference type="InterPro" id="IPR013325">
    <property type="entry name" value="RNA_pol_sigma_r2"/>
</dbReference>
<dbReference type="Proteomes" id="UP000317010">
    <property type="component" value="Unassembled WGS sequence"/>
</dbReference>
<feature type="domain" description="RNA polymerase sigma-70 region 2" evidence="5">
    <location>
        <begin position="20"/>
        <end position="85"/>
    </location>
</feature>
<dbReference type="InterPro" id="IPR007627">
    <property type="entry name" value="RNA_pol_sigma70_r2"/>
</dbReference>
<proteinExistence type="inferred from homology"/>
<comment type="similarity">
    <text evidence="1">Belongs to the sigma-70 factor family. ECF subfamily.</text>
</comment>
<gene>
    <name evidence="7" type="ORF">JN11_04339</name>
</gene>
<dbReference type="Gene3D" id="1.10.10.10">
    <property type="entry name" value="Winged helix-like DNA-binding domain superfamily/Winged helix DNA-binding domain"/>
    <property type="match status" value="1"/>
</dbReference>
<dbReference type="InterPro" id="IPR013249">
    <property type="entry name" value="RNA_pol_sigma70_r4_t2"/>
</dbReference>
<dbReference type="AlphaFoldDB" id="A0A562TS37"/>
<dbReference type="SUPFAM" id="SSF88946">
    <property type="entry name" value="Sigma2 domain of RNA polymerase sigma factors"/>
    <property type="match status" value="1"/>
</dbReference>
<dbReference type="GO" id="GO:0003677">
    <property type="term" value="F:DNA binding"/>
    <property type="evidence" value="ECO:0007669"/>
    <property type="project" value="InterPro"/>
</dbReference>